<dbReference type="AlphaFoldDB" id="V8NFG9"/>
<organism evidence="1 2">
    <name type="scientific">Ophiophagus hannah</name>
    <name type="common">King cobra</name>
    <name type="synonym">Naja hannah</name>
    <dbReference type="NCBI Taxonomy" id="8665"/>
    <lineage>
        <taxon>Eukaryota</taxon>
        <taxon>Metazoa</taxon>
        <taxon>Chordata</taxon>
        <taxon>Craniata</taxon>
        <taxon>Vertebrata</taxon>
        <taxon>Euteleostomi</taxon>
        <taxon>Lepidosauria</taxon>
        <taxon>Squamata</taxon>
        <taxon>Bifurcata</taxon>
        <taxon>Unidentata</taxon>
        <taxon>Episquamata</taxon>
        <taxon>Toxicofera</taxon>
        <taxon>Serpentes</taxon>
        <taxon>Colubroidea</taxon>
        <taxon>Elapidae</taxon>
        <taxon>Elapinae</taxon>
        <taxon>Ophiophagus</taxon>
    </lineage>
</organism>
<comment type="caution">
    <text evidence="1">The sequence shown here is derived from an EMBL/GenBank/DDBJ whole genome shotgun (WGS) entry which is preliminary data.</text>
</comment>
<dbReference type="OrthoDB" id="5984008at2759"/>
<dbReference type="FunFam" id="3.40.190.10:FF:000097">
    <property type="entry name" value="Putative glutamate receptor ionotropic NMDA 3A"/>
    <property type="match status" value="1"/>
</dbReference>
<sequence length="106" mass="11849">MDKSLLEYEVSIDSDCKLLTVGKPFAIEGYGIGLPQNSPLTSNISEFISRYKSAGLMDLLHDKWYKMVPCGKRVFAVTEVWRLCGKELPLLPAPPPRTSQGPWMCS</sequence>
<proteinExistence type="predicted"/>
<dbReference type="Gene3D" id="3.40.190.10">
    <property type="entry name" value="Periplasmic binding protein-like II"/>
    <property type="match status" value="2"/>
</dbReference>
<keyword evidence="2" id="KW-1185">Reference proteome</keyword>
<keyword evidence="1" id="KW-0675">Receptor</keyword>
<protein>
    <submittedName>
        <fullName evidence="1">Glutamate [NMDA] receptor subunit 3B</fullName>
    </submittedName>
</protein>
<reference evidence="1 2" key="1">
    <citation type="journal article" date="2013" name="Proc. Natl. Acad. Sci. U.S.A.">
        <title>The king cobra genome reveals dynamic gene evolution and adaptation in the snake venom system.</title>
        <authorList>
            <person name="Vonk F.J."/>
            <person name="Casewell N.R."/>
            <person name="Henkel C.V."/>
            <person name="Heimberg A.M."/>
            <person name="Jansen H.J."/>
            <person name="McCleary R.J."/>
            <person name="Kerkkamp H.M."/>
            <person name="Vos R.A."/>
            <person name="Guerreiro I."/>
            <person name="Calvete J.J."/>
            <person name="Wuster W."/>
            <person name="Woods A.E."/>
            <person name="Logan J.M."/>
            <person name="Harrison R.A."/>
            <person name="Castoe T.A."/>
            <person name="de Koning A.P."/>
            <person name="Pollock D.D."/>
            <person name="Yandell M."/>
            <person name="Calderon D."/>
            <person name="Renjifo C."/>
            <person name="Currier R.B."/>
            <person name="Salgado D."/>
            <person name="Pla D."/>
            <person name="Sanz L."/>
            <person name="Hyder A.S."/>
            <person name="Ribeiro J.M."/>
            <person name="Arntzen J.W."/>
            <person name="van den Thillart G.E."/>
            <person name="Boetzer M."/>
            <person name="Pirovano W."/>
            <person name="Dirks R.P."/>
            <person name="Spaink H.P."/>
            <person name="Duboule D."/>
            <person name="McGlinn E."/>
            <person name="Kini R.M."/>
            <person name="Richardson M.K."/>
        </authorList>
    </citation>
    <scope>NUCLEOTIDE SEQUENCE</scope>
    <source>
        <tissue evidence="1">Blood</tissue>
    </source>
</reference>
<dbReference type="EMBL" id="AZIM01004777">
    <property type="protein sequence ID" value="ETE60317.1"/>
    <property type="molecule type" value="Genomic_DNA"/>
</dbReference>
<dbReference type="Proteomes" id="UP000018936">
    <property type="component" value="Unassembled WGS sequence"/>
</dbReference>
<gene>
    <name evidence="1" type="primary">Grin3b</name>
    <name evidence="1" type="ORF">L345_13943</name>
</gene>
<feature type="non-terminal residue" evidence="1">
    <location>
        <position position="1"/>
    </location>
</feature>
<accession>V8NFG9</accession>
<dbReference type="SUPFAM" id="SSF53850">
    <property type="entry name" value="Periplasmic binding protein-like II"/>
    <property type="match status" value="1"/>
</dbReference>
<evidence type="ECO:0000313" key="2">
    <source>
        <dbReference type="Proteomes" id="UP000018936"/>
    </source>
</evidence>
<name>V8NFG9_OPHHA</name>
<evidence type="ECO:0000313" key="1">
    <source>
        <dbReference type="EMBL" id="ETE60317.1"/>
    </source>
</evidence>